<dbReference type="Proteomes" id="UP000829398">
    <property type="component" value="Chromosome 3"/>
</dbReference>
<evidence type="ECO:0000313" key="1">
    <source>
        <dbReference type="EMBL" id="KAH9775477.1"/>
    </source>
</evidence>
<evidence type="ECO:0000313" key="2">
    <source>
        <dbReference type="Proteomes" id="UP000829398"/>
    </source>
</evidence>
<comment type="caution">
    <text evidence="1">The sequence shown here is derived from an EMBL/GenBank/DDBJ whole genome shotgun (WGS) entry which is preliminary data.</text>
</comment>
<proteinExistence type="predicted"/>
<dbReference type="EMBL" id="CM039172">
    <property type="protein sequence ID" value="KAH9775477.1"/>
    <property type="molecule type" value="Genomic_DNA"/>
</dbReference>
<accession>A0ACB8LQ80</accession>
<keyword evidence="1" id="KW-0418">Kinase</keyword>
<organism evidence="1 2">
    <name type="scientific">Citrus sinensis</name>
    <name type="common">Sweet orange</name>
    <name type="synonym">Citrus aurantium var. sinensis</name>
    <dbReference type="NCBI Taxonomy" id="2711"/>
    <lineage>
        <taxon>Eukaryota</taxon>
        <taxon>Viridiplantae</taxon>
        <taxon>Streptophyta</taxon>
        <taxon>Embryophyta</taxon>
        <taxon>Tracheophyta</taxon>
        <taxon>Spermatophyta</taxon>
        <taxon>Magnoliopsida</taxon>
        <taxon>eudicotyledons</taxon>
        <taxon>Gunneridae</taxon>
        <taxon>Pentapetalae</taxon>
        <taxon>rosids</taxon>
        <taxon>malvids</taxon>
        <taxon>Sapindales</taxon>
        <taxon>Rutaceae</taxon>
        <taxon>Aurantioideae</taxon>
        <taxon>Citrus</taxon>
    </lineage>
</organism>
<protein>
    <submittedName>
        <fullName evidence="1">Mitogen-activated protein kinase kinase kinase YODA</fullName>
    </submittedName>
</protein>
<gene>
    <name evidence="1" type="ORF">KPL71_006420</name>
</gene>
<name>A0ACB8LQ80_CITSI</name>
<keyword evidence="2" id="KW-1185">Reference proteome</keyword>
<sequence>MPSWWGKSSSKEEKKKVTKESFIDAIHRKFKIGSDESRSGGTRRSRNDTVSERGSLSRLPSRSPSPSTHVSRCQSFAERSRAQPLPLPGADLATLGRTESAISASTKPRFDRCSGHNSGHNSVGGDMSGQLFWPHSRCSPECSPIPSPRMTSPGPSSRIHSGAVTPLHPRAGGGVSESPSSRPDDVKQQSHRLPLPPLTISNTCPFSPSYSTATSPSVPRSPGRVENPTSPGSRWKKGRLLGRGTFGHVYLGFNSESGEMCAMKEVTLFSDDAKSKESAQQLGQEIALLSRLRHPNIVRYYGSETLDDKLYIYLEYVSGGSIYKILQDYGQLGESAIRSYTQQILSGLEYLHATNTVHRDIKGANILVDPSGRVKLADFGMAKHITGQSCPLSIKGSPYWMAPEVIKNSNGCNLAVDIWSLGCTVIEMATTKPPWSQYEGVPAMFKIGNSKELPAIPDHLSDEGKDFVRKCLQRNPLHRPTAAWLLEHPFVGNAAPLERPILSAEPLETKPTLTVAMRILVT</sequence>
<keyword evidence="1" id="KW-0808">Transferase</keyword>
<reference evidence="2" key="1">
    <citation type="journal article" date="2023" name="Hortic. Res.">
        <title>A chromosome-level phased genome enabling allele-level studies in sweet orange: a case study on citrus Huanglongbing tolerance.</title>
        <authorList>
            <person name="Wu B."/>
            <person name="Yu Q."/>
            <person name="Deng Z."/>
            <person name="Duan Y."/>
            <person name="Luo F."/>
            <person name="Gmitter F. Jr."/>
        </authorList>
    </citation>
    <scope>NUCLEOTIDE SEQUENCE [LARGE SCALE GENOMIC DNA]</scope>
    <source>
        <strain evidence="2">cv. Valencia</strain>
    </source>
</reference>